<dbReference type="RefSeq" id="WP_071961003.1">
    <property type="nucleotide sequence ID" value="NZ_CP018025.1"/>
</dbReference>
<evidence type="ECO:0000313" key="4">
    <source>
        <dbReference type="Proteomes" id="UP000182101"/>
    </source>
</evidence>
<keyword evidence="1" id="KW-0520">NAD</keyword>
<dbReference type="Proteomes" id="UP000182101">
    <property type="component" value="Plasmid pAMCP48-600"/>
</dbReference>
<dbReference type="PRINTS" id="PR01713">
    <property type="entry name" value="NUCEPIMERASE"/>
</dbReference>
<sequence length="334" mass="37436">MARVLVTGAVGFIGFHLSKALLENGHDVIGVDNVNSYYDPSLKEARLANIESMLAPSQSFHFYREDITDKAALNAVFQNHEPEIVVNLAAQAGVRYSIEAPQQYIDTNVSGFQNILDACKDYKVKHLLYASSSSVYGNSRTTPFLSSDPVDHPVSMYAATKRMNELMAHVYSNMFGINTTGLRFFTVYGPWGRPDMAPMKFAKSIMEGMPIDVYNNGQHWRDFTYIDDIVNGIMGLLDTLPKPSTQERPNTAEAPFEIFNIGAKKPVHLLSFIECMEVNLGKKAIKNMLPMQPGDVSSTYADVTPLHEKTGYTPTTPLDEGVKRFVNWYNEYYK</sequence>
<protein>
    <submittedName>
        <fullName evidence="3">Capsular biosynthesis protein CpsI</fullName>
    </submittedName>
</protein>
<dbReference type="PANTHER" id="PTHR43574">
    <property type="entry name" value="EPIMERASE-RELATED"/>
    <property type="match status" value="1"/>
</dbReference>
<proteinExistence type="predicted"/>
<dbReference type="EMBL" id="CP018025">
    <property type="protein sequence ID" value="APD92389.1"/>
    <property type="molecule type" value="Genomic_DNA"/>
</dbReference>
<organism evidence="3 4">
    <name type="scientific">Alteromonas mediterranea</name>
    <dbReference type="NCBI Taxonomy" id="314275"/>
    <lineage>
        <taxon>Bacteria</taxon>
        <taxon>Pseudomonadati</taxon>
        <taxon>Pseudomonadota</taxon>
        <taxon>Gammaproteobacteria</taxon>
        <taxon>Alteromonadales</taxon>
        <taxon>Alteromonadaceae</taxon>
        <taxon>Alteromonas/Salinimonas group</taxon>
        <taxon>Alteromonas</taxon>
    </lineage>
</organism>
<name>A0AAC9NTX6_9ALTE</name>
<feature type="domain" description="NAD-dependent epimerase/dehydratase" evidence="2">
    <location>
        <begin position="4"/>
        <end position="239"/>
    </location>
</feature>
<dbReference type="Gene3D" id="3.40.50.720">
    <property type="entry name" value="NAD(P)-binding Rossmann-like Domain"/>
    <property type="match status" value="1"/>
</dbReference>
<keyword evidence="3" id="KW-0614">Plasmid</keyword>
<evidence type="ECO:0000313" key="3">
    <source>
        <dbReference type="EMBL" id="APD92389.1"/>
    </source>
</evidence>
<reference evidence="3 4" key="1">
    <citation type="submission" date="2016-11" db="EMBL/GenBank/DDBJ databases">
        <title>Networking in microbes: conjugative elements and plasmids in the genus Alteromonas.</title>
        <authorList>
            <person name="Lopez-Perez M."/>
            <person name="Ramon-Marco N."/>
            <person name="Rodriguez-Valera F."/>
        </authorList>
    </citation>
    <scope>NUCLEOTIDE SEQUENCE [LARGE SCALE GENOMIC DNA]</scope>
    <source>
        <strain evidence="3 4">CP48</strain>
        <plasmid evidence="4">pamcp48-600</plasmid>
    </source>
</reference>
<dbReference type="InterPro" id="IPR036291">
    <property type="entry name" value="NAD(P)-bd_dom_sf"/>
</dbReference>
<dbReference type="Pfam" id="PF01370">
    <property type="entry name" value="Epimerase"/>
    <property type="match status" value="1"/>
</dbReference>
<accession>A0AAC9NTX6</accession>
<evidence type="ECO:0000259" key="2">
    <source>
        <dbReference type="Pfam" id="PF01370"/>
    </source>
</evidence>
<dbReference type="SUPFAM" id="SSF51735">
    <property type="entry name" value="NAD(P)-binding Rossmann-fold domains"/>
    <property type="match status" value="1"/>
</dbReference>
<gene>
    <name evidence="3" type="ORF">BM524_21040</name>
</gene>
<evidence type="ECO:0000256" key="1">
    <source>
        <dbReference type="ARBA" id="ARBA00023027"/>
    </source>
</evidence>
<dbReference type="InterPro" id="IPR001509">
    <property type="entry name" value="Epimerase_deHydtase"/>
</dbReference>
<dbReference type="AlphaFoldDB" id="A0AAC9NTX6"/>
<geneLocation type="plasmid" evidence="4">
    <name>pamcp48-600</name>
</geneLocation>